<dbReference type="EMBL" id="JAZHXI010000004">
    <property type="protein sequence ID" value="KAL2072490.1"/>
    <property type="molecule type" value="Genomic_DNA"/>
</dbReference>
<keyword evidence="2" id="KW-1185">Reference proteome</keyword>
<proteinExistence type="predicted"/>
<evidence type="ECO:0000313" key="2">
    <source>
        <dbReference type="Proteomes" id="UP001595075"/>
    </source>
</evidence>
<sequence length="96" mass="11022">MNVVLNQCCMQYLGRQTDRTLYLETGGVFRPSPSPTALISCTSTVGCSLEDLSSRYEASLTTYLRFLSYHRFQRTAYEVIEHYDVHFMPISSHSRS</sequence>
<gene>
    <name evidence="1" type="ORF">VTL71DRAFT_11833</name>
</gene>
<accession>A0ABR4CRJ6</accession>
<name>A0ABR4CRJ6_9HELO</name>
<reference evidence="1 2" key="1">
    <citation type="journal article" date="2024" name="Commun. Biol.">
        <title>Comparative genomic analysis of thermophilic fungi reveals convergent evolutionary adaptations and gene losses.</title>
        <authorList>
            <person name="Steindorff A.S."/>
            <person name="Aguilar-Pontes M.V."/>
            <person name="Robinson A.J."/>
            <person name="Andreopoulos B."/>
            <person name="LaButti K."/>
            <person name="Kuo A."/>
            <person name="Mondo S."/>
            <person name="Riley R."/>
            <person name="Otillar R."/>
            <person name="Haridas S."/>
            <person name="Lipzen A."/>
            <person name="Grimwood J."/>
            <person name="Schmutz J."/>
            <person name="Clum A."/>
            <person name="Reid I.D."/>
            <person name="Moisan M.C."/>
            <person name="Butler G."/>
            <person name="Nguyen T.T.M."/>
            <person name="Dewar K."/>
            <person name="Conant G."/>
            <person name="Drula E."/>
            <person name="Henrissat B."/>
            <person name="Hansel C."/>
            <person name="Singer S."/>
            <person name="Hutchinson M.I."/>
            <person name="de Vries R.P."/>
            <person name="Natvig D.O."/>
            <person name="Powell A.J."/>
            <person name="Tsang A."/>
            <person name="Grigoriev I.V."/>
        </authorList>
    </citation>
    <scope>NUCLEOTIDE SEQUENCE [LARGE SCALE GENOMIC DNA]</scope>
    <source>
        <strain evidence="1 2">CBS 494.80</strain>
    </source>
</reference>
<dbReference type="Proteomes" id="UP001595075">
    <property type="component" value="Unassembled WGS sequence"/>
</dbReference>
<organism evidence="1 2">
    <name type="scientific">Oculimacula yallundae</name>
    <dbReference type="NCBI Taxonomy" id="86028"/>
    <lineage>
        <taxon>Eukaryota</taxon>
        <taxon>Fungi</taxon>
        <taxon>Dikarya</taxon>
        <taxon>Ascomycota</taxon>
        <taxon>Pezizomycotina</taxon>
        <taxon>Leotiomycetes</taxon>
        <taxon>Helotiales</taxon>
        <taxon>Ploettnerulaceae</taxon>
        <taxon>Oculimacula</taxon>
    </lineage>
</organism>
<evidence type="ECO:0000313" key="1">
    <source>
        <dbReference type="EMBL" id="KAL2072490.1"/>
    </source>
</evidence>
<protein>
    <submittedName>
        <fullName evidence="1">Uncharacterized protein</fullName>
    </submittedName>
</protein>
<comment type="caution">
    <text evidence="1">The sequence shown here is derived from an EMBL/GenBank/DDBJ whole genome shotgun (WGS) entry which is preliminary data.</text>
</comment>